<organism evidence="8 9">
    <name type="scientific">Mycoplasma phocimorsus</name>
    <dbReference type="NCBI Taxonomy" id="3045839"/>
    <lineage>
        <taxon>Bacteria</taxon>
        <taxon>Bacillati</taxon>
        <taxon>Mycoplasmatota</taxon>
        <taxon>Mollicutes</taxon>
        <taxon>Mycoplasmataceae</taxon>
        <taxon>Mycoplasma</taxon>
    </lineage>
</organism>
<feature type="signal peptide" evidence="7">
    <location>
        <begin position="1"/>
        <end position="23"/>
    </location>
</feature>
<evidence type="ECO:0000256" key="1">
    <source>
        <dbReference type="ARBA" id="ARBA00004193"/>
    </source>
</evidence>
<comment type="subcellular location">
    <subcellularLocation>
        <location evidence="1">Cell membrane</location>
        <topology evidence="1">Lipid-anchor</topology>
    </subcellularLocation>
</comment>
<dbReference type="AlphaFoldDB" id="A0AAJ1PRK8"/>
<accession>A0AAJ1PRK8</accession>
<protein>
    <submittedName>
        <fullName evidence="8">Variable surface lipoprotein</fullName>
    </submittedName>
</protein>
<sequence>MKKNKMILSILALSTLISTPLISLSCIKTQTKDEFRAQVEDSLEFNNEEINIHQLDKLNVSSDAIWFNNQEVVYSIRNPKIVTSSVTGKQHVELTIAVKDKQTSNVIFIIKRQLSSFKEISENDWEEIIKNYNKQTKFEWNTPEEVNYNLNITHKDVKIINDNAKRVEVVSVSSTYDEIIFGYKLHFATPDAKERESELFISRVKKDQLGRPVVTFSYNNNETTQNIVTNIHNQIDEPVGIKEDQKILKALYLDEEQNVEVKFANGKSDYKFTKNTTLYPKFVEPTIIYVLNKDKTQDSNRTITLGANGKVNKKQLSLREWGGPAISAKKKVGKWLVLENGKENEELDFDEEGNSTRVFEDGETYKIFPEYIDAEAAKFNLLTQKGKLLGQVKGTSDGKLPNLASHDFGKENPELDGKEPESFYLDKEFKRPISKALSFKNDTVNDVYVKFKNMVKVELYPINAPSDMNNTNYYFYINSKYKAVESSLATEFDPEILLSENEKSGKKFYSYDYLVNNLNIKDENPEESESYALVLRNDPELEPVDISEFSTLYNWYRNKDTVQLIAIAQEPYEKKVKKARGVFLSILDSFKKVNHAILNNKYGIAKAIYRNNEKVNNEEYWKISTTKKLDEEQKDYSYIDNYIKANDNNKNNVKVNINWELQVNAAIEIMELATNLLLGGAYTYKQLENFINNLTTRLELLLLKINDNNENGIMLFMQNLRFAVIKIIKKNRKYLDSTGQFFVNNDGVAEKPDIDANKNKVVELDIHKTYDELEYDGARLYSIEFPKNNGKENKDQQVSTNKKRVVKIELGNGPKYIIYSIFDHIMAQVTRWVELYNGSQSKNATKIRDVFELFIGRFTSVDKEGEKESQKVNTSIDDYYFREANSFDNKNIDSTSYRWRLDNYAPENNLYLKYQSIVRGMWELIDKYNNDNNINELIDGIQDLIPKLIRAINIIGSIWNSNGSIGSNNNEKFQEGTTIDATKRYAIENIVEQLIGRKSIYRQLIIKDK</sequence>
<keyword evidence="2 7" id="KW-0732">Signal</keyword>
<keyword evidence="5 8" id="KW-0449">Lipoprotein</keyword>
<evidence type="ECO:0000313" key="9">
    <source>
        <dbReference type="Proteomes" id="UP001224428"/>
    </source>
</evidence>
<comment type="caution">
    <text evidence="8">The sequence shown here is derived from an EMBL/GenBank/DDBJ whole genome shotgun (WGS) entry which is preliminary data.</text>
</comment>
<keyword evidence="3" id="KW-0677">Repeat</keyword>
<evidence type="ECO:0000313" key="8">
    <source>
        <dbReference type="EMBL" id="MDJ1645556.1"/>
    </source>
</evidence>
<proteinExistence type="predicted"/>
<evidence type="ECO:0000256" key="6">
    <source>
        <dbReference type="SAM" id="Coils"/>
    </source>
</evidence>
<dbReference type="PROSITE" id="PS51257">
    <property type="entry name" value="PROKAR_LIPOPROTEIN"/>
    <property type="match status" value="1"/>
</dbReference>
<feature type="chain" id="PRO_5042601775" evidence="7">
    <location>
        <begin position="24"/>
        <end position="1009"/>
    </location>
</feature>
<evidence type="ECO:0000256" key="5">
    <source>
        <dbReference type="ARBA" id="ARBA00023288"/>
    </source>
</evidence>
<dbReference type="EMBL" id="JASDDP010000006">
    <property type="protein sequence ID" value="MDJ1645556.1"/>
    <property type="molecule type" value="Genomic_DNA"/>
</dbReference>
<dbReference type="InterPro" id="IPR049890">
    <property type="entry name" value="VlpA-F-like_signal"/>
</dbReference>
<evidence type="ECO:0000256" key="4">
    <source>
        <dbReference type="ARBA" id="ARBA00023139"/>
    </source>
</evidence>
<dbReference type="Proteomes" id="UP001224428">
    <property type="component" value="Unassembled WGS sequence"/>
</dbReference>
<dbReference type="GO" id="GO:0005886">
    <property type="term" value="C:plasma membrane"/>
    <property type="evidence" value="ECO:0007669"/>
    <property type="project" value="UniProtKB-SubCell"/>
</dbReference>
<evidence type="ECO:0000256" key="7">
    <source>
        <dbReference type="SAM" id="SignalP"/>
    </source>
</evidence>
<evidence type="ECO:0000256" key="2">
    <source>
        <dbReference type="ARBA" id="ARBA00022729"/>
    </source>
</evidence>
<keyword evidence="9" id="KW-1185">Reference proteome</keyword>
<keyword evidence="4" id="KW-0564">Palmitate</keyword>
<dbReference type="RefSeq" id="WP_283827100.1">
    <property type="nucleotide sequence ID" value="NZ_JASDDP010000006.1"/>
</dbReference>
<name>A0AAJ1PRK8_9MOLU</name>
<reference evidence="8" key="1">
    <citation type="submission" date="2023-05" db="EMBL/GenBank/DDBJ databases">
        <title>Mycoplasma phocimorsus sp. nov., isolated from Scandinavian patients with seal finger or septic arthritis after contact with seals.</title>
        <authorList>
            <person name="Skafte-Holm A."/>
            <person name="Pedersen T.R."/>
            <person name="Froelund M."/>
            <person name="Stegger M."/>
            <person name="Qvortrup K."/>
            <person name="Michaels D.L."/>
            <person name="Brown D.R."/>
            <person name="Jensen J.S."/>
        </authorList>
    </citation>
    <scope>NUCLEOTIDE SEQUENCE</scope>
    <source>
        <strain evidence="8">M5725</strain>
    </source>
</reference>
<evidence type="ECO:0000256" key="3">
    <source>
        <dbReference type="ARBA" id="ARBA00022737"/>
    </source>
</evidence>
<keyword evidence="6" id="KW-0175">Coiled coil</keyword>
<dbReference type="NCBIfam" id="NF033817">
    <property type="entry name" value="Mplas_variab_LP"/>
    <property type="match status" value="1"/>
</dbReference>
<feature type="coiled-coil region" evidence="6">
    <location>
        <begin position="684"/>
        <end position="711"/>
    </location>
</feature>
<gene>
    <name evidence="8" type="ORF">QLQ80_00430</name>
</gene>